<dbReference type="AlphaFoldDB" id="A0A672L876"/>
<feature type="domain" description="VWFA" evidence="6">
    <location>
        <begin position="277"/>
        <end position="457"/>
    </location>
</feature>
<evidence type="ECO:0000256" key="2">
    <source>
        <dbReference type="ARBA" id="ARBA00022525"/>
    </source>
</evidence>
<evidence type="ECO:0000256" key="3">
    <source>
        <dbReference type="ARBA" id="ARBA00022729"/>
    </source>
</evidence>
<evidence type="ECO:0000313" key="8">
    <source>
        <dbReference type="Proteomes" id="UP000472262"/>
    </source>
</evidence>
<name>A0A672L876_SINGR</name>
<proteinExistence type="predicted"/>
<reference evidence="7" key="1">
    <citation type="submission" date="2025-08" db="UniProtKB">
        <authorList>
            <consortium name="Ensembl"/>
        </authorList>
    </citation>
    <scope>IDENTIFICATION</scope>
</reference>
<feature type="domain" description="VWFA" evidence="6">
    <location>
        <begin position="196"/>
        <end position="272"/>
    </location>
</feature>
<dbReference type="OMA" id="THYQERT"/>
<evidence type="ECO:0000259" key="6">
    <source>
        <dbReference type="PROSITE" id="PS50234"/>
    </source>
</evidence>
<dbReference type="Ensembl" id="ENSSGRT00000023537.1">
    <property type="protein sequence ID" value="ENSSGRP00000021808.1"/>
    <property type="gene ID" value="ENSSGRG00000013027.1"/>
</dbReference>
<dbReference type="InterPro" id="IPR036465">
    <property type="entry name" value="vWFA_dom_sf"/>
</dbReference>
<reference evidence="7" key="2">
    <citation type="submission" date="2025-09" db="UniProtKB">
        <authorList>
            <consortium name="Ensembl"/>
        </authorList>
    </citation>
    <scope>IDENTIFICATION</scope>
</reference>
<dbReference type="Pfam" id="PF00092">
    <property type="entry name" value="VWA"/>
    <property type="match status" value="3"/>
</dbReference>
<feature type="domain" description="VWFA" evidence="6">
    <location>
        <begin position="7"/>
        <end position="181"/>
    </location>
</feature>
<keyword evidence="2" id="KW-0964">Secreted</keyword>
<organism evidence="7 8">
    <name type="scientific">Sinocyclocheilus grahami</name>
    <name type="common">Dianchi golden-line fish</name>
    <name type="synonym">Barbus grahami</name>
    <dbReference type="NCBI Taxonomy" id="75366"/>
    <lineage>
        <taxon>Eukaryota</taxon>
        <taxon>Metazoa</taxon>
        <taxon>Chordata</taxon>
        <taxon>Craniata</taxon>
        <taxon>Vertebrata</taxon>
        <taxon>Euteleostomi</taxon>
        <taxon>Actinopterygii</taxon>
        <taxon>Neopterygii</taxon>
        <taxon>Teleostei</taxon>
        <taxon>Ostariophysi</taxon>
        <taxon>Cypriniformes</taxon>
        <taxon>Cyprinidae</taxon>
        <taxon>Cyprininae</taxon>
        <taxon>Sinocyclocheilus</taxon>
    </lineage>
</organism>
<dbReference type="SMART" id="SM00327">
    <property type="entry name" value="VWA"/>
    <property type="match status" value="2"/>
</dbReference>
<dbReference type="GO" id="GO:0005576">
    <property type="term" value="C:extracellular region"/>
    <property type="evidence" value="ECO:0007669"/>
    <property type="project" value="UniProtKB-SubCell"/>
</dbReference>
<dbReference type="Gene3D" id="3.40.50.410">
    <property type="entry name" value="von Willebrand factor, type A domain"/>
    <property type="match status" value="3"/>
</dbReference>
<evidence type="ECO:0000256" key="1">
    <source>
        <dbReference type="ARBA" id="ARBA00004613"/>
    </source>
</evidence>
<dbReference type="PANTHER" id="PTHR24020:SF86">
    <property type="entry name" value="COLLAGEN, TYPE VI, ALPHA 4"/>
    <property type="match status" value="1"/>
</dbReference>
<keyword evidence="4" id="KW-0677">Repeat</keyword>
<evidence type="ECO:0000256" key="4">
    <source>
        <dbReference type="ARBA" id="ARBA00022737"/>
    </source>
</evidence>
<evidence type="ECO:0000313" key="7">
    <source>
        <dbReference type="Ensembl" id="ENSSGRP00000021808.1"/>
    </source>
</evidence>
<evidence type="ECO:0000256" key="5">
    <source>
        <dbReference type="ARBA" id="ARBA00023180"/>
    </source>
</evidence>
<dbReference type="InterPro" id="IPR050525">
    <property type="entry name" value="ECM_Assembly_Org"/>
</dbReference>
<dbReference type="InterPro" id="IPR002035">
    <property type="entry name" value="VWF_A"/>
</dbReference>
<dbReference type="PANTHER" id="PTHR24020">
    <property type="entry name" value="COLLAGEN ALPHA"/>
    <property type="match status" value="1"/>
</dbReference>
<sequence>MFDVVADIAFIVDQSSSIRSKNFQLVRDFLENTIGGLDVGEGKIKIAVVLYSDFPRADVSFNTFDDKTDILRYISSMPYGRGKTYTGAALKFAKEHVFTKARGSRRDQHVQQVAVVITDGKSTDEVARAAAALRRSGITIFALGIKDTEEDDLREIASYPYKKFVFNVEDFDKLNSLSNILTKTLCNEITDSIIPREKVRKLLIVITDGESRGTEESVEVPAKLLRTEQNVTIYAIGVKDASEPELELISGSPQRTFYVKNYDFLDEIKKDIITEIYVVFLLDGSESVSAKDFENMKYIMKLVIDRFVIGPDKERVAVVQYGTDPKEEFSLNKFDDKAVLLQEIRNIKQMNGKANTGKALKEVLQSFNISKGGRASALKFLILLTDGESWDDVSEPAKVLRDNLININAIGMRHNVTIYAIGVKDASEPELELISGSPQRTFYVKNYDFLDEIKKDIITEICSFEGETFDYWHMFILCVCTVT</sequence>
<keyword evidence="8" id="KW-1185">Reference proteome</keyword>
<dbReference type="CDD" id="cd01472">
    <property type="entry name" value="vWA_collagen"/>
    <property type="match status" value="2"/>
</dbReference>
<accession>A0A672L876</accession>
<keyword evidence="5" id="KW-0325">Glycoprotein</keyword>
<dbReference type="Proteomes" id="UP000472262">
    <property type="component" value="Unassembled WGS sequence"/>
</dbReference>
<protein>
    <recommendedName>
        <fullName evidence="6">VWFA domain-containing protein</fullName>
    </recommendedName>
</protein>
<comment type="subcellular location">
    <subcellularLocation>
        <location evidence="1">Secreted</location>
    </subcellularLocation>
</comment>
<dbReference type="PROSITE" id="PS50234">
    <property type="entry name" value="VWFA"/>
    <property type="match status" value="3"/>
</dbReference>
<dbReference type="FunFam" id="3.40.50.410:FF:000004">
    <property type="entry name" value="collagen alpha-6(VI) chain"/>
    <property type="match status" value="2"/>
</dbReference>
<dbReference type="SUPFAM" id="SSF53300">
    <property type="entry name" value="vWA-like"/>
    <property type="match status" value="3"/>
</dbReference>
<dbReference type="PRINTS" id="PR00453">
    <property type="entry name" value="VWFADOMAIN"/>
</dbReference>
<keyword evidence="3" id="KW-0732">Signal</keyword>